<keyword evidence="1" id="KW-0963">Cytoplasm</keyword>
<dbReference type="RefSeq" id="WP_216522240.1">
    <property type="nucleotide sequence ID" value="NZ_JAHLPM010000028.1"/>
</dbReference>
<comment type="similarity">
    <text evidence="1">Belongs to the YqgF HJR family.</text>
</comment>
<comment type="function">
    <text evidence="1">Could be a nuclease involved in processing of the 5'-end of pre-16S rRNA.</text>
</comment>
<protein>
    <recommendedName>
        <fullName evidence="1">Putative pre-16S rRNA nuclease</fullName>
        <ecNumber evidence="1">3.1.-.-</ecNumber>
    </recommendedName>
</protein>
<dbReference type="PANTHER" id="PTHR33317">
    <property type="entry name" value="POLYNUCLEOTIDYL TRANSFERASE, RIBONUCLEASE H-LIKE SUPERFAMILY PROTEIN"/>
    <property type="match status" value="1"/>
</dbReference>
<dbReference type="NCBIfam" id="TIGR00250">
    <property type="entry name" value="RNAse_H_YqgF"/>
    <property type="match status" value="1"/>
</dbReference>
<gene>
    <name evidence="3" type="primary">ruvX</name>
    <name evidence="3" type="ORF">KQI42_19650</name>
</gene>
<accession>A0ABS6EDH4</accession>
<dbReference type="EC" id="3.1.-.-" evidence="1"/>
<reference evidence="3 4" key="1">
    <citation type="submission" date="2021-06" db="EMBL/GenBank/DDBJ databases">
        <authorList>
            <person name="Sun Q."/>
            <person name="Li D."/>
        </authorList>
    </citation>
    <scope>NUCLEOTIDE SEQUENCE [LARGE SCALE GENOMIC DNA]</scope>
    <source>
        <strain evidence="3 4">MSJ-40</strain>
    </source>
</reference>
<keyword evidence="4" id="KW-1185">Reference proteome</keyword>
<dbReference type="CDD" id="cd16964">
    <property type="entry name" value="YqgF"/>
    <property type="match status" value="1"/>
</dbReference>
<dbReference type="InterPro" id="IPR005227">
    <property type="entry name" value="YqgF"/>
</dbReference>
<dbReference type="Pfam" id="PF03652">
    <property type="entry name" value="RuvX"/>
    <property type="match status" value="1"/>
</dbReference>
<dbReference type="HAMAP" id="MF_00651">
    <property type="entry name" value="Nuclease_YqgF"/>
    <property type="match status" value="1"/>
</dbReference>
<name>A0ABS6EDH4_9FIRM</name>
<proteinExistence type="inferred from homology"/>
<evidence type="ECO:0000259" key="2">
    <source>
        <dbReference type="SMART" id="SM00732"/>
    </source>
</evidence>
<keyword evidence="1" id="KW-0690">Ribosome biogenesis</keyword>
<evidence type="ECO:0000256" key="1">
    <source>
        <dbReference type="HAMAP-Rule" id="MF_00651"/>
    </source>
</evidence>
<dbReference type="Proteomes" id="UP000749471">
    <property type="component" value="Unassembled WGS sequence"/>
</dbReference>
<dbReference type="PANTHER" id="PTHR33317:SF4">
    <property type="entry name" value="POLYNUCLEOTIDYL TRANSFERASE, RIBONUCLEASE H-LIKE SUPERFAMILY PROTEIN"/>
    <property type="match status" value="1"/>
</dbReference>
<dbReference type="GO" id="GO:0016787">
    <property type="term" value="F:hydrolase activity"/>
    <property type="evidence" value="ECO:0007669"/>
    <property type="project" value="UniProtKB-KW"/>
</dbReference>
<comment type="subcellular location">
    <subcellularLocation>
        <location evidence="1">Cytoplasm</location>
    </subcellularLocation>
</comment>
<sequence length="143" mass="16197">MERIIGLDVGDKTIGVAVSDLLMLTAQGVTTIKRESYEKDFKALETIINEYNITKVVVGLPKNMNGTLGPQGEKVIKFANKIKSKFELEIIYEDERLTTMAAERMLIQGDVSRQKRKKVIDKVAASYILQTYLDRKRDGELNE</sequence>
<keyword evidence="1" id="KW-0540">Nuclease</keyword>
<evidence type="ECO:0000313" key="3">
    <source>
        <dbReference type="EMBL" id="MBU5440213.1"/>
    </source>
</evidence>
<comment type="caution">
    <text evidence="3">The sequence shown here is derived from an EMBL/GenBank/DDBJ whole genome shotgun (WGS) entry which is preliminary data.</text>
</comment>
<dbReference type="InterPro" id="IPR006641">
    <property type="entry name" value="YqgF/RNaseH-like_dom"/>
</dbReference>
<organism evidence="3 4">
    <name type="scientific">Tissierella simiarum</name>
    <dbReference type="NCBI Taxonomy" id="2841534"/>
    <lineage>
        <taxon>Bacteria</taxon>
        <taxon>Bacillati</taxon>
        <taxon>Bacillota</taxon>
        <taxon>Tissierellia</taxon>
        <taxon>Tissierellales</taxon>
        <taxon>Tissierellaceae</taxon>
        <taxon>Tissierella</taxon>
    </lineage>
</organism>
<evidence type="ECO:0000313" key="4">
    <source>
        <dbReference type="Proteomes" id="UP000749471"/>
    </source>
</evidence>
<dbReference type="SMART" id="SM00732">
    <property type="entry name" value="YqgFc"/>
    <property type="match status" value="1"/>
</dbReference>
<feature type="domain" description="YqgF/RNase H-like" evidence="2">
    <location>
        <begin position="2"/>
        <end position="102"/>
    </location>
</feature>
<keyword evidence="1 3" id="KW-0378">Hydrolase</keyword>
<dbReference type="EMBL" id="JAHLPM010000028">
    <property type="protein sequence ID" value="MBU5440213.1"/>
    <property type="molecule type" value="Genomic_DNA"/>
</dbReference>